<name>A0A9D2NG32_9FIRM</name>
<proteinExistence type="predicted"/>
<dbReference type="SUPFAM" id="SSF81343">
    <property type="entry name" value="Fumarate reductase respiratory complex transmembrane subunits"/>
    <property type="match status" value="1"/>
</dbReference>
<organism evidence="2 3">
    <name type="scientific">Candidatus Eisenbergiella merdavium</name>
    <dbReference type="NCBI Taxonomy" id="2838551"/>
    <lineage>
        <taxon>Bacteria</taxon>
        <taxon>Bacillati</taxon>
        <taxon>Bacillota</taxon>
        <taxon>Clostridia</taxon>
        <taxon>Lachnospirales</taxon>
        <taxon>Lachnospiraceae</taxon>
        <taxon>Eisenbergiella</taxon>
    </lineage>
</organism>
<dbReference type="Proteomes" id="UP000823891">
    <property type="component" value="Unassembled WGS sequence"/>
</dbReference>
<reference evidence="2" key="2">
    <citation type="submission" date="2021-04" db="EMBL/GenBank/DDBJ databases">
        <authorList>
            <person name="Gilroy R."/>
        </authorList>
    </citation>
    <scope>NUCLEOTIDE SEQUENCE</scope>
    <source>
        <strain evidence="2">USAMLcec2-132</strain>
    </source>
</reference>
<reference evidence="2" key="1">
    <citation type="journal article" date="2021" name="PeerJ">
        <title>Extensive microbial diversity within the chicken gut microbiome revealed by metagenomics and culture.</title>
        <authorList>
            <person name="Gilroy R."/>
            <person name="Ravi A."/>
            <person name="Getino M."/>
            <person name="Pursley I."/>
            <person name="Horton D.L."/>
            <person name="Alikhan N.F."/>
            <person name="Baker D."/>
            <person name="Gharbi K."/>
            <person name="Hall N."/>
            <person name="Watson M."/>
            <person name="Adriaenssens E.M."/>
            <person name="Foster-Nyarko E."/>
            <person name="Jarju S."/>
            <person name="Secka A."/>
            <person name="Antonio M."/>
            <person name="Oren A."/>
            <person name="Chaudhuri R.R."/>
            <person name="La Ragione R."/>
            <person name="Hildebrand F."/>
            <person name="Pallen M.J."/>
        </authorList>
    </citation>
    <scope>NUCLEOTIDE SEQUENCE</scope>
    <source>
        <strain evidence="2">USAMLcec2-132</strain>
    </source>
</reference>
<dbReference type="EMBL" id="DWWS01000027">
    <property type="protein sequence ID" value="HJC23586.1"/>
    <property type="molecule type" value="Genomic_DNA"/>
</dbReference>
<keyword evidence="1" id="KW-0472">Membrane</keyword>
<protein>
    <submittedName>
        <fullName evidence="2">Uncharacterized protein</fullName>
    </submittedName>
</protein>
<accession>A0A9D2NG32</accession>
<evidence type="ECO:0000313" key="3">
    <source>
        <dbReference type="Proteomes" id="UP000823891"/>
    </source>
</evidence>
<sequence length="183" mass="19676">MKVKKCNAILGLAIIAAVLCHAGTMTYSLITSWYSLAVCKALAHTAVSLLFVHILTSLCIFFFSHDGSSLRYPRMNSRAVIQRVTALLMIVLVHLHIGAYSHMATGETLSRSQAVVTCLTECLYLISVFLHISVSFSKAFITLGLAGSSKTARRLDIAAYTVCTAAGLAALFAVIRFFLGGLA</sequence>
<evidence type="ECO:0000313" key="2">
    <source>
        <dbReference type="EMBL" id="HJC23586.1"/>
    </source>
</evidence>
<keyword evidence="1" id="KW-0812">Transmembrane</keyword>
<dbReference type="GO" id="GO:0016020">
    <property type="term" value="C:membrane"/>
    <property type="evidence" value="ECO:0007669"/>
    <property type="project" value="InterPro"/>
</dbReference>
<dbReference type="InterPro" id="IPR034804">
    <property type="entry name" value="SQR/QFR_C/D"/>
</dbReference>
<feature type="transmembrane region" description="Helical" evidence="1">
    <location>
        <begin position="123"/>
        <end position="145"/>
    </location>
</feature>
<evidence type="ECO:0000256" key="1">
    <source>
        <dbReference type="SAM" id="Phobius"/>
    </source>
</evidence>
<keyword evidence="1" id="KW-1133">Transmembrane helix</keyword>
<feature type="transmembrane region" description="Helical" evidence="1">
    <location>
        <begin position="157"/>
        <end position="179"/>
    </location>
</feature>
<gene>
    <name evidence="2" type="ORF">H9761_07780</name>
</gene>
<feature type="transmembrane region" description="Helical" evidence="1">
    <location>
        <begin position="41"/>
        <end position="63"/>
    </location>
</feature>
<feature type="transmembrane region" description="Helical" evidence="1">
    <location>
        <begin position="84"/>
        <end position="103"/>
    </location>
</feature>
<comment type="caution">
    <text evidence="2">The sequence shown here is derived from an EMBL/GenBank/DDBJ whole genome shotgun (WGS) entry which is preliminary data.</text>
</comment>
<dbReference type="AlphaFoldDB" id="A0A9D2NG32"/>